<organism evidence="10 11">
    <name type="scientific">Pseudomassariella vexata</name>
    <dbReference type="NCBI Taxonomy" id="1141098"/>
    <lineage>
        <taxon>Eukaryota</taxon>
        <taxon>Fungi</taxon>
        <taxon>Dikarya</taxon>
        <taxon>Ascomycota</taxon>
        <taxon>Pezizomycotina</taxon>
        <taxon>Sordariomycetes</taxon>
        <taxon>Xylariomycetidae</taxon>
        <taxon>Amphisphaeriales</taxon>
        <taxon>Pseudomassariaceae</taxon>
        <taxon>Pseudomassariella</taxon>
    </lineage>
</organism>
<keyword evidence="6 9" id="KW-0547">Nucleotide-binding</keyword>
<proteinExistence type="inferred from homology"/>
<keyword evidence="5" id="KW-0479">Metal-binding</keyword>
<evidence type="ECO:0000313" key="11">
    <source>
        <dbReference type="Proteomes" id="UP000193689"/>
    </source>
</evidence>
<dbReference type="GO" id="GO:0046872">
    <property type="term" value="F:metal ion binding"/>
    <property type="evidence" value="ECO:0007669"/>
    <property type="project" value="UniProtKB-KW"/>
</dbReference>
<name>A0A1Y2EBC6_9PEZI</name>
<dbReference type="STRING" id="1141098.A0A1Y2EBC6"/>
<dbReference type="SUPFAM" id="SSF53623">
    <property type="entry name" value="MurD-like peptide ligases, catalytic domain"/>
    <property type="match status" value="1"/>
</dbReference>
<evidence type="ECO:0000313" key="10">
    <source>
        <dbReference type="EMBL" id="ORY68862.1"/>
    </source>
</evidence>
<dbReference type="GeneID" id="63775875"/>
<comment type="catalytic activity">
    <reaction evidence="9">
        <text>7,8-dihydropteroate + L-glutamate + ATP = 7,8-dihydrofolate + ADP + phosphate + H(+)</text>
        <dbReference type="Rhea" id="RHEA:23584"/>
        <dbReference type="ChEBI" id="CHEBI:15378"/>
        <dbReference type="ChEBI" id="CHEBI:17839"/>
        <dbReference type="ChEBI" id="CHEBI:29985"/>
        <dbReference type="ChEBI" id="CHEBI:30616"/>
        <dbReference type="ChEBI" id="CHEBI:43474"/>
        <dbReference type="ChEBI" id="CHEBI:57451"/>
        <dbReference type="ChEBI" id="CHEBI:456216"/>
        <dbReference type="EC" id="6.3.2.12"/>
    </reaction>
</comment>
<dbReference type="PANTHER" id="PTHR11136:SF0">
    <property type="entry name" value="DIHYDROFOLATE SYNTHETASE-RELATED"/>
    <property type="match status" value="1"/>
</dbReference>
<sequence length="422" mass="46089">MIELGLARIQTLLQRTPQTWKAIHVAGTNGKGSICAYLEAMLHANNIACGRFTSPHLIDRWDCISINARAVPETKFRHFENLVKKRNEDLRVGATEFELLTATAFEIFEAEKVEVGVIEVGLGGRLDATNVLKEKAVTIISKIGFDHQAILGNTIEDIALQKAGIMQAGVPCVVDASNSEPVRLVFDSHSLQTGAPLKYVSPGPSELMKSLKSLRPHQAQNLALAHEAFRLAYPQFAESVGILVPAIRNMSWPGRLQMVDIQALTSRKEKVLLDGAHNPQSAEVLAAYVNEHLRHCASPAKQQQPLIWVLAASKGKDLGEILKLLLRPGDSVVAVEFGPVDGMPWVQPMESEEILKQCPVDVTKHDAQKDLAAALDWASKTADKSPLVIAGSLYLVSDVLRLLRGHVTSNSQDSSCPHKETI</sequence>
<keyword evidence="4 9" id="KW-0436">Ligase</keyword>
<dbReference type="GO" id="GO:0006730">
    <property type="term" value="P:one-carbon metabolic process"/>
    <property type="evidence" value="ECO:0007669"/>
    <property type="project" value="UniProtKB-KW"/>
</dbReference>
<dbReference type="InParanoid" id="A0A1Y2EBC6"/>
<dbReference type="InterPro" id="IPR036565">
    <property type="entry name" value="Mur-like_cat_sf"/>
</dbReference>
<dbReference type="AlphaFoldDB" id="A0A1Y2EBC6"/>
<dbReference type="OrthoDB" id="5212574at2759"/>
<dbReference type="SUPFAM" id="SSF53244">
    <property type="entry name" value="MurD-like peptide ligases, peptide-binding domain"/>
    <property type="match status" value="1"/>
</dbReference>
<keyword evidence="3 9" id="KW-0554">One-carbon metabolism</keyword>
<keyword evidence="11" id="KW-1185">Reference proteome</keyword>
<dbReference type="FunFam" id="3.40.1190.10:FF:000010">
    <property type="entry name" value="Dihydrofolate synthetase"/>
    <property type="match status" value="1"/>
</dbReference>
<dbReference type="PIRSF" id="PIRSF001563">
    <property type="entry name" value="Folylpolyglu_synth"/>
    <property type="match status" value="1"/>
</dbReference>
<evidence type="ECO:0000256" key="2">
    <source>
        <dbReference type="ARBA" id="ARBA00008276"/>
    </source>
</evidence>
<dbReference type="InterPro" id="IPR036615">
    <property type="entry name" value="Mur_ligase_C_dom_sf"/>
</dbReference>
<evidence type="ECO:0000256" key="1">
    <source>
        <dbReference type="ARBA" id="ARBA00005150"/>
    </source>
</evidence>
<keyword evidence="8" id="KW-0460">Magnesium</keyword>
<evidence type="ECO:0000256" key="3">
    <source>
        <dbReference type="ARBA" id="ARBA00022563"/>
    </source>
</evidence>
<gene>
    <name evidence="10" type="ORF">BCR38DRAFT_424530</name>
</gene>
<dbReference type="FunCoup" id="A0A1Y2EBC6">
    <property type="interactions" value="200"/>
</dbReference>
<reference evidence="10 11" key="1">
    <citation type="submission" date="2016-07" db="EMBL/GenBank/DDBJ databases">
        <title>Pervasive Adenine N6-methylation of Active Genes in Fungi.</title>
        <authorList>
            <consortium name="DOE Joint Genome Institute"/>
            <person name="Mondo S.J."/>
            <person name="Dannebaum R.O."/>
            <person name="Kuo R.C."/>
            <person name="Labutti K."/>
            <person name="Haridas S."/>
            <person name="Kuo A."/>
            <person name="Salamov A."/>
            <person name="Ahrendt S.R."/>
            <person name="Lipzen A."/>
            <person name="Sullivan W."/>
            <person name="Andreopoulos W.B."/>
            <person name="Clum A."/>
            <person name="Lindquist E."/>
            <person name="Daum C."/>
            <person name="Ramamoorthy G.K."/>
            <person name="Gryganskyi A."/>
            <person name="Culley D."/>
            <person name="Magnuson J.K."/>
            <person name="James T.Y."/>
            <person name="O'Malley M.A."/>
            <person name="Stajich J.E."/>
            <person name="Spatafora J.W."/>
            <person name="Visel A."/>
            <person name="Grigoriev I.V."/>
        </authorList>
    </citation>
    <scope>NUCLEOTIDE SEQUENCE [LARGE SCALE GENOMIC DNA]</scope>
    <source>
        <strain evidence="10 11">CBS 129021</strain>
    </source>
</reference>
<dbReference type="InterPro" id="IPR001645">
    <property type="entry name" value="Folylpolyglutamate_synth"/>
</dbReference>
<comment type="caution">
    <text evidence="10">The sequence shown here is derived from an EMBL/GenBank/DDBJ whole genome shotgun (WGS) entry which is preliminary data.</text>
</comment>
<keyword evidence="7 9" id="KW-0067">ATP-binding</keyword>
<evidence type="ECO:0000256" key="6">
    <source>
        <dbReference type="ARBA" id="ARBA00022741"/>
    </source>
</evidence>
<dbReference type="InterPro" id="IPR018109">
    <property type="entry name" value="Folylpolyglutamate_synth_CS"/>
</dbReference>
<dbReference type="GO" id="GO:0008841">
    <property type="term" value="F:dihydrofolate synthase activity"/>
    <property type="evidence" value="ECO:0007669"/>
    <property type="project" value="UniProtKB-EC"/>
</dbReference>
<comment type="similarity">
    <text evidence="2 9">Belongs to the folylpolyglutamate synthase family.</text>
</comment>
<dbReference type="GO" id="GO:0005829">
    <property type="term" value="C:cytosol"/>
    <property type="evidence" value="ECO:0007669"/>
    <property type="project" value="TreeGrafter"/>
</dbReference>
<evidence type="ECO:0000256" key="8">
    <source>
        <dbReference type="ARBA" id="ARBA00022842"/>
    </source>
</evidence>
<dbReference type="PROSITE" id="PS01012">
    <property type="entry name" value="FOLYLPOLYGLU_SYNT_2"/>
    <property type="match status" value="1"/>
</dbReference>
<dbReference type="PANTHER" id="PTHR11136">
    <property type="entry name" value="FOLYLPOLYGLUTAMATE SYNTHASE-RELATED"/>
    <property type="match status" value="1"/>
</dbReference>
<evidence type="ECO:0000256" key="4">
    <source>
        <dbReference type="ARBA" id="ARBA00022598"/>
    </source>
</evidence>
<evidence type="ECO:0000256" key="5">
    <source>
        <dbReference type="ARBA" id="ARBA00022723"/>
    </source>
</evidence>
<accession>A0A1Y2EBC6</accession>
<dbReference type="GO" id="GO:0004326">
    <property type="term" value="F:tetrahydrofolylpolyglutamate synthase activity"/>
    <property type="evidence" value="ECO:0007669"/>
    <property type="project" value="InterPro"/>
</dbReference>
<dbReference type="RefSeq" id="XP_040719149.1">
    <property type="nucleotide sequence ID" value="XM_040859663.1"/>
</dbReference>
<dbReference type="NCBIfam" id="TIGR01499">
    <property type="entry name" value="folC"/>
    <property type="match status" value="1"/>
</dbReference>
<dbReference type="Gene3D" id="3.90.190.20">
    <property type="entry name" value="Mur ligase, C-terminal domain"/>
    <property type="match status" value="1"/>
</dbReference>
<dbReference type="GO" id="GO:0005739">
    <property type="term" value="C:mitochondrion"/>
    <property type="evidence" value="ECO:0007669"/>
    <property type="project" value="TreeGrafter"/>
</dbReference>
<protein>
    <recommendedName>
        <fullName evidence="9">Dihydrofolate synthetase</fullName>
        <ecNumber evidence="9">6.3.2.12</ecNumber>
    </recommendedName>
</protein>
<dbReference type="EC" id="6.3.2.12" evidence="9"/>
<comment type="pathway">
    <text evidence="1 9">Cofactor biosynthesis; tetrahydrofolylpolyglutamate biosynthesis.</text>
</comment>
<dbReference type="EMBL" id="MCFJ01000003">
    <property type="protein sequence ID" value="ORY68862.1"/>
    <property type="molecule type" value="Genomic_DNA"/>
</dbReference>
<evidence type="ECO:0000256" key="9">
    <source>
        <dbReference type="PIRNR" id="PIRNR001563"/>
    </source>
</evidence>
<dbReference type="GO" id="GO:0005524">
    <property type="term" value="F:ATP binding"/>
    <property type="evidence" value="ECO:0007669"/>
    <property type="project" value="UniProtKB-KW"/>
</dbReference>
<dbReference type="FunFam" id="3.90.190.20:FF:000010">
    <property type="entry name" value="Dihydrofolate synthetase"/>
    <property type="match status" value="1"/>
</dbReference>
<evidence type="ECO:0000256" key="7">
    <source>
        <dbReference type="ARBA" id="ARBA00022840"/>
    </source>
</evidence>
<dbReference type="Proteomes" id="UP000193689">
    <property type="component" value="Unassembled WGS sequence"/>
</dbReference>
<dbReference type="Gene3D" id="3.40.1190.10">
    <property type="entry name" value="Mur-like, catalytic domain"/>
    <property type="match status" value="1"/>
</dbReference>
<dbReference type="UniPathway" id="UPA00850"/>